<sequence length="127" mass="13913">MKALSEFLWSLHDAKMFIEHSSSVSPDALHMLTGCVLLVLLALTLRRPLSSLRPWAGTFALLLLNEALDLWVEQWPSMAMQLGESAKDLWITMAVPTAIMLTARFAPALYVGHGNPDGRPDQAAIGS</sequence>
<name>A0A6G7ZNB7_9SPHN</name>
<organism evidence="1 2">
    <name type="scientific">Sphingomonas sinipercae</name>
    <dbReference type="NCBI Taxonomy" id="2714944"/>
    <lineage>
        <taxon>Bacteria</taxon>
        <taxon>Pseudomonadati</taxon>
        <taxon>Pseudomonadota</taxon>
        <taxon>Alphaproteobacteria</taxon>
        <taxon>Sphingomonadales</taxon>
        <taxon>Sphingomonadaceae</taxon>
        <taxon>Sphingomonas</taxon>
    </lineage>
</organism>
<dbReference type="EMBL" id="CP049871">
    <property type="protein sequence ID" value="QIL02418.1"/>
    <property type="molecule type" value="Genomic_DNA"/>
</dbReference>
<evidence type="ECO:0000313" key="1">
    <source>
        <dbReference type="EMBL" id="QIL02418.1"/>
    </source>
</evidence>
<dbReference type="AlphaFoldDB" id="A0A6G7ZNB7"/>
<protein>
    <submittedName>
        <fullName evidence="1">Uncharacterized protein</fullName>
    </submittedName>
</protein>
<gene>
    <name evidence="1" type="ORF">G7078_06185</name>
</gene>
<accession>A0A6G7ZNB7</accession>
<keyword evidence="2" id="KW-1185">Reference proteome</keyword>
<proteinExistence type="predicted"/>
<evidence type="ECO:0000313" key="2">
    <source>
        <dbReference type="Proteomes" id="UP000502502"/>
    </source>
</evidence>
<dbReference type="RefSeq" id="WP_166094092.1">
    <property type="nucleotide sequence ID" value="NZ_CP049871.1"/>
</dbReference>
<dbReference type="Proteomes" id="UP000502502">
    <property type="component" value="Chromosome"/>
</dbReference>
<reference evidence="1 2" key="1">
    <citation type="submission" date="2020-03" db="EMBL/GenBank/DDBJ databases">
        <title>Sphingomonas sp. nov., isolated from fish.</title>
        <authorList>
            <person name="Hyun D.-W."/>
            <person name="Bae J.-W."/>
        </authorList>
    </citation>
    <scope>NUCLEOTIDE SEQUENCE [LARGE SCALE GENOMIC DNA]</scope>
    <source>
        <strain evidence="1 2">HDW15C</strain>
    </source>
</reference>
<dbReference type="KEGG" id="ssin:G7078_06185"/>